<accession>T1KJM2</accession>
<dbReference type="EnsemblMetazoa" id="tetur13g00450.1">
    <property type="protein sequence ID" value="tetur13g00450.1"/>
    <property type="gene ID" value="tetur13g00450"/>
</dbReference>
<reference evidence="2" key="1">
    <citation type="submission" date="2011-08" db="EMBL/GenBank/DDBJ databases">
        <authorList>
            <person name="Rombauts S."/>
        </authorList>
    </citation>
    <scope>NUCLEOTIDE SEQUENCE</scope>
    <source>
        <strain evidence="2">London</strain>
    </source>
</reference>
<evidence type="ECO:0000313" key="1">
    <source>
        <dbReference type="EnsemblMetazoa" id="tetur13g00450.1"/>
    </source>
</evidence>
<evidence type="ECO:0000313" key="2">
    <source>
        <dbReference type="Proteomes" id="UP000015104"/>
    </source>
</evidence>
<sequence>MDYHQVYNGSWLIDGSYTLNTKCLPMVCD</sequence>
<dbReference type="AlphaFoldDB" id="T1KJM2"/>
<organism evidence="1 2">
    <name type="scientific">Tetranychus urticae</name>
    <name type="common">Two-spotted spider mite</name>
    <dbReference type="NCBI Taxonomy" id="32264"/>
    <lineage>
        <taxon>Eukaryota</taxon>
        <taxon>Metazoa</taxon>
        <taxon>Ecdysozoa</taxon>
        <taxon>Arthropoda</taxon>
        <taxon>Chelicerata</taxon>
        <taxon>Arachnida</taxon>
        <taxon>Acari</taxon>
        <taxon>Acariformes</taxon>
        <taxon>Trombidiformes</taxon>
        <taxon>Prostigmata</taxon>
        <taxon>Eleutherengona</taxon>
        <taxon>Raphignathae</taxon>
        <taxon>Tetranychoidea</taxon>
        <taxon>Tetranychidae</taxon>
        <taxon>Tetranychus</taxon>
    </lineage>
</organism>
<protein>
    <submittedName>
        <fullName evidence="1">Uncharacterized protein</fullName>
    </submittedName>
</protein>
<keyword evidence="2" id="KW-1185">Reference proteome</keyword>
<dbReference type="Proteomes" id="UP000015104">
    <property type="component" value="Unassembled WGS sequence"/>
</dbReference>
<dbReference type="EMBL" id="CAEY01000163">
    <property type="status" value="NOT_ANNOTATED_CDS"/>
    <property type="molecule type" value="Genomic_DNA"/>
</dbReference>
<name>T1KJM2_TETUR</name>
<reference evidence="1" key="2">
    <citation type="submission" date="2015-06" db="UniProtKB">
        <authorList>
            <consortium name="EnsemblMetazoa"/>
        </authorList>
    </citation>
    <scope>IDENTIFICATION</scope>
</reference>
<dbReference type="HOGENOM" id="CLU_3411017_0_0_1"/>
<proteinExistence type="predicted"/>